<evidence type="ECO:0000259" key="5">
    <source>
        <dbReference type="PROSITE" id="PS51038"/>
    </source>
</evidence>
<dbReference type="PANTHER" id="PTHR10763:SF23">
    <property type="entry name" value="ORIGIN RECOGNITION COMPLEX SUBUNIT 1"/>
    <property type="match status" value="1"/>
</dbReference>
<evidence type="ECO:0000256" key="3">
    <source>
        <dbReference type="ARBA" id="ARBA00023242"/>
    </source>
</evidence>
<accession>A0A4Y7IXT0</accession>
<keyword evidence="4" id="KW-0235">DNA replication</keyword>
<dbReference type="GO" id="GO:0003688">
    <property type="term" value="F:DNA replication origin binding"/>
    <property type="evidence" value="ECO:0007669"/>
    <property type="project" value="TreeGrafter"/>
</dbReference>
<comment type="subcellular location">
    <subcellularLocation>
        <location evidence="1 4">Nucleus</location>
    </subcellularLocation>
</comment>
<dbReference type="GO" id="GO:0003682">
    <property type="term" value="F:chromatin binding"/>
    <property type="evidence" value="ECO:0007669"/>
    <property type="project" value="InterPro"/>
</dbReference>
<dbReference type="InterPro" id="IPR050311">
    <property type="entry name" value="ORC1/CDC6"/>
</dbReference>
<evidence type="ECO:0000256" key="4">
    <source>
        <dbReference type="RuleBase" id="RU365058"/>
    </source>
</evidence>
<dbReference type="GO" id="GO:0005664">
    <property type="term" value="C:nuclear origin of replication recognition complex"/>
    <property type="evidence" value="ECO:0007669"/>
    <property type="project" value="TreeGrafter"/>
</dbReference>
<dbReference type="GO" id="GO:0033314">
    <property type="term" value="P:mitotic DNA replication checkpoint signaling"/>
    <property type="evidence" value="ECO:0007669"/>
    <property type="project" value="TreeGrafter"/>
</dbReference>
<dbReference type="InterPro" id="IPR027417">
    <property type="entry name" value="P-loop_NTPase"/>
</dbReference>
<dbReference type="STRING" id="3469.A0A4Y7IXT0"/>
<proteinExistence type="inferred from homology"/>
<dbReference type="InterPro" id="IPR001025">
    <property type="entry name" value="BAH_dom"/>
</dbReference>
<keyword evidence="4" id="KW-0547">Nucleotide-binding</keyword>
<comment type="subunit">
    <text evidence="4">Component of the origin recognition complex (ORC) composed of at least ORC1, ORC2, ORC3, ORC4, ORC5 and ORC6. ORC is regulated in a cell-cycle and development dependent manner. It is sequentially assembled at the exit from anaphase of mitosis and disassembled as cells enter S phase. Binds unmodified and methylated histone H3.</text>
</comment>
<keyword evidence="7" id="KW-1185">Reference proteome</keyword>
<dbReference type="SMART" id="SM00439">
    <property type="entry name" value="BAH"/>
    <property type="match status" value="1"/>
</dbReference>
<dbReference type="Gramene" id="RZC53703">
    <property type="protein sequence ID" value="RZC53703"/>
    <property type="gene ID" value="C5167_012563"/>
</dbReference>
<dbReference type="PANTHER" id="PTHR10763">
    <property type="entry name" value="CELL DIVISION CONTROL PROTEIN 6-RELATED"/>
    <property type="match status" value="1"/>
</dbReference>
<comment type="similarity">
    <text evidence="4">Belongs to the ORC1 family.</text>
</comment>
<evidence type="ECO:0000256" key="2">
    <source>
        <dbReference type="ARBA" id="ARBA00023125"/>
    </source>
</evidence>
<dbReference type="EMBL" id="CM010717">
    <property type="protein sequence ID" value="RZC53703.1"/>
    <property type="molecule type" value="Genomic_DNA"/>
</dbReference>
<keyword evidence="2 4" id="KW-0238">DNA-binding</keyword>
<gene>
    <name evidence="6" type="ORF">C5167_012563</name>
</gene>
<dbReference type="Gene3D" id="3.40.50.300">
    <property type="entry name" value="P-loop containing nucleotide triphosphate hydrolases"/>
    <property type="match status" value="1"/>
</dbReference>
<dbReference type="OMA" id="KVHKQNE"/>
<keyword evidence="3 4" id="KW-0539">Nucleus</keyword>
<name>A0A4Y7IXT0_PAPSO</name>
<protein>
    <recommendedName>
        <fullName evidence="4">Origin recognition complex subunit 1</fullName>
    </recommendedName>
</protein>
<sequence length="300" mass="34332">MKNKNRSLRKEPDGSYWFRGRWYVIPEETTVGRQSHNLRREIYRTNDFADIEMESILRHCSVMNCKEFYEANNEGDDVSLCEYEYDIQRQSFKRLADIDNEEDDDKEAVGDEDWESCSDSIFDSEENLKSAWRKRNISASGQSPGHGFAAGQKKILEHVKVHKQNEIEKAKANLLLATLPKSPPCKNKEMKEITEFVKGAVSIDQCLGRCLCIHGVPGTGKTMSVLAATRNLRSEVDAGSVRSFCFVEVNGLKMASPENIYRVIYEKLSGHRVSWKKALSLLNERFSDNNKVRNSQPCVY</sequence>
<evidence type="ECO:0000313" key="6">
    <source>
        <dbReference type="EMBL" id="RZC53703.1"/>
    </source>
</evidence>
<evidence type="ECO:0000256" key="1">
    <source>
        <dbReference type="ARBA" id="ARBA00004123"/>
    </source>
</evidence>
<organism evidence="6 7">
    <name type="scientific">Papaver somniferum</name>
    <name type="common">Opium poppy</name>
    <dbReference type="NCBI Taxonomy" id="3469"/>
    <lineage>
        <taxon>Eukaryota</taxon>
        <taxon>Viridiplantae</taxon>
        <taxon>Streptophyta</taxon>
        <taxon>Embryophyta</taxon>
        <taxon>Tracheophyta</taxon>
        <taxon>Spermatophyta</taxon>
        <taxon>Magnoliopsida</taxon>
        <taxon>Ranunculales</taxon>
        <taxon>Papaveraceae</taxon>
        <taxon>Papaveroideae</taxon>
        <taxon>Papaver</taxon>
    </lineage>
</organism>
<dbReference type="Gene3D" id="2.30.30.490">
    <property type="match status" value="1"/>
</dbReference>
<dbReference type="GO" id="GO:0006270">
    <property type="term" value="P:DNA replication initiation"/>
    <property type="evidence" value="ECO:0007669"/>
    <property type="project" value="TreeGrafter"/>
</dbReference>
<feature type="domain" description="BAH" evidence="5">
    <location>
        <begin position="1"/>
        <end position="96"/>
    </location>
</feature>
<dbReference type="Proteomes" id="UP000316621">
    <property type="component" value="Chromosome 3"/>
</dbReference>
<dbReference type="AlphaFoldDB" id="A0A4Y7IXT0"/>
<reference evidence="6 7" key="1">
    <citation type="journal article" date="2018" name="Science">
        <title>The opium poppy genome and morphinan production.</title>
        <authorList>
            <person name="Guo L."/>
            <person name="Winzer T."/>
            <person name="Yang X."/>
            <person name="Li Y."/>
            <person name="Ning Z."/>
            <person name="He Z."/>
            <person name="Teodor R."/>
            <person name="Lu Y."/>
            <person name="Bowser T.A."/>
            <person name="Graham I.A."/>
            <person name="Ye K."/>
        </authorList>
    </citation>
    <scope>NUCLEOTIDE SEQUENCE [LARGE SCALE GENOMIC DNA]</scope>
    <source>
        <strain evidence="7">cv. HN1</strain>
        <tissue evidence="6">Leaves</tissue>
    </source>
</reference>
<dbReference type="Pfam" id="PF01426">
    <property type="entry name" value="BAH"/>
    <property type="match status" value="1"/>
</dbReference>
<dbReference type="SUPFAM" id="SSF52540">
    <property type="entry name" value="P-loop containing nucleoside triphosphate hydrolases"/>
    <property type="match status" value="1"/>
</dbReference>
<dbReference type="InterPro" id="IPR043151">
    <property type="entry name" value="BAH_sf"/>
</dbReference>
<dbReference type="GO" id="GO:0005524">
    <property type="term" value="F:ATP binding"/>
    <property type="evidence" value="ECO:0007669"/>
    <property type="project" value="UniProtKB-KW"/>
</dbReference>
<dbReference type="PROSITE" id="PS51038">
    <property type="entry name" value="BAH"/>
    <property type="match status" value="1"/>
</dbReference>
<evidence type="ECO:0000313" key="7">
    <source>
        <dbReference type="Proteomes" id="UP000316621"/>
    </source>
</evidence>
<keyword evidence="4" id="KW-0067">ATP-binding</keyword>
<comment type="function">
    <text evidence="4">Component of the origin recognition complex (ORC) that binds origins of replication. DNA-binding is ATP-dependent, however specific DNA sequences that define origins of replication have not been identified so far. ORC is required to assemble the pre-replication complex necessary to initiate DNA replication.</text>
</comment>